<accession>A0A5N5F919</accession>
<dbReference type="Proteomes" id="UP000327157">
    <property type="component" value="Chromosome 13"/>
</dbReference>
<dbReference type="PROSITE" id="PS50090">
    <property type="entry name" value="MYB_LIKE"/>
    <property type="match status" value="1"/>
</dbReference>
<dbReference type="PANTHER" id="PTHR45023">
    <property type="match status" value="1"/>
</dbReference>
<reference evidence="3" key="2">
    <citation type="submission" date="2019-10" db="EMBL/GenBank/DDBJ databases">
        <title>A de novo genome assembly of a pear dwarfing rootstock.</title>
        <authorList>
            <person name="Wang F."/>
            <person name="Wang J."/>
            <person name="Li S."/>
            <person name="Zhang Y."/>
            <person name="Fang M."/>
            <person name="Ma L."/>
            <person name="Zhao Y."/>
            <person name="Jiang S."/>
        </authorList>
    </citation>
    <scope>NUCLEOTIDE SEQUENCE [LARGE SCALE GENOMIC DNA]</scope>
</reference>
<evidence type="ECO:0000313" key="3">
    <source>
        <dbReference type="Proteomes" id="UP000327157"/>
    </source>
</evidence>
<evidence type="ECO:0000259" key="1">
    <source>
        <dbReference type="PROSITE" id="PS50090"/>
    </source>
</evidence>
<sequence length="103" mass="12060">MASSTMKGGAWTQKEDEALCRAYRWVSEDSVRGSSQTREGVWTRLSQKYLEFYEGTTPSNIRNHESCYSRWKKHLQPSLNKWHQALLASASRHENDANYYEKL</sequence>
<gene>
    <name evidence="2" type="ORF">D8674_009820</name>
</gene>
<dbReference type="PANTHER" id="PTHR45023:SF4">
    <property type="entry name" value="GLYCINE-RICH PROTEIN-RELATED"/>
    <property type="match status" value="1"/>
</dbReference>
<proteinExistence type="predicted"/>
<evidence type="ECO:0000313" key="2">
    <source>
        <dbReference type="EMBL" id="KAB2599549.1"/>
    </source>
</evidence>
<dbReference type="EMBL" id="SMOL01000753">
    <property type="protein sequence ID" value="KAB2599549.1"/>
    <property type="molecule type" value="Genomic_DNA"/>
</dbReference>
<dbReference type="Gene3D" id="1.10.10.60">
    <property type="entry name" value="Homeodomain-like"/>
    <property type="match status" value="1"/>
</dbReference>
<reference evidence="2 3" key="3">
    <citation type="submission" date="2019-11" db="EMBL/GenBank/DDBJ databases">
        <title>A de novo genome assembly of a pear dwarfing rootstock.</title>
        <authorList>
            <person name="Wang F."/>
            <person name="Wang J."/>
            <person name="Li S."/>
            <person name="Zhang Y."/>
            <person name="Fang M."/>
            <person name="Ma L."/>
            <person name="Zhao Y."/>
            <person name="Jiang S."/>
        </authorList>
    </citation>
    <scope>NUCLEOTIDE SEQUENCE [LARGE SCALE GENOMIC DNA]</scope>
    <source>
        <strain evidence="2">S2</strain>
        <tissue evidence="2">Leaf</tissue>
    </source>
</reference>
<feature type="domain" description="Myb-like" evidence="1">
    <location>
        <begin position="3"/>
        <end position="75"/>
    </location>
</feature>
<dbReference type="OrthoDB" id="2507178at2759"/>
<protein>
    <recommendedName>
        <fullName evidence="1">Myb-like domain-containing protein</fullName>
    </recommendedName>
</protein>
<name>A0A5N5F919_9ROSA</name>
<keyword evidence="3" id="KW-1185">Reference proteome</keyword>
<organism evidence="2 3">
    <name type="scientific">Pyrus ussuriensis x Pyrus communis</name>
    <dbReference type="NCBI Taxonomy" id="2448454"/>
    <lineage>
        <taxon>Eukaryota</taxon>
        <taxon>Viridiplantae</taxon>
        <taxon>Streptophyta</taxon>
        <taxon>Embryophyta</taxon>
        <taxon>Tracheophyta</taxon>
        <taxon>Spermatophyta</taxon>
        <taxon>Magnoliopsida</taxon>
        <taxon>eudicotyledons</taxon>
        <taxon>Gunneridae</taxon>
        <taxon>Pentapetalae</taxon>
        <taxon>rosids</taxon>
        <taxon>fabids</taxon>
        <taxon>Rosales</taxon>
        <taxon>Rosaceae</taxon>
        <taxon>Amygdaloideae</taxon>
        <taxon>Maleae</taxon>
        <taxon>Pyrus</taxon>
    </lineage>
</organism>
<dbReference type="InterPro" id="IPR001005">
    <property type="entry name" value="SANT/Myb"/>
</dbReference>
<dbReference type="AlphaFoldDB" id="A0A5N5F919"/>
<reference evidence="2 3" key="1">
    <citation type="submission" date="2019-09" db="EMBL/GenBank/DDBJ databases">
        <authorList>
            <person name="Ou C."/>
        </authorList>
    </citation>
    <scope>NUCLEOTIDE SEQUENCE [LARGE SCALE GENOMIC DNA]</scope>
    <source>
        <strain evidence="2">S2</strain>
        <tissue evidence="2">Leaf</tissue>
    </source>
</reference>
<comment type="caution">
    <text evidence="2">The sequence shown here is derived from an EMBL/GenBank/DDBJ whole genome shotgun (WGS) entry which is preliminary data.</text>
</comment>